<dbReference type="AlphaFoldDB" id="A0A9Q0K9M2"/>
<dbReference type="PANTHER" id="PTHR35995">
    <property type="entry name" value="OS04G0690500 PROTEIN"/>
    <property type="match status" value="1"/>
</dbReference>
<dbReference type="OrthoDB" id="1924480at2759"/>
<dbReference type="EMBL" id="JAMYWD010000007">
    <property type="protein sequence ID" value="KAJ4966453.1"/>
    <property type="molecule type" value="Genomic_DNA"/>
</dbReference>
<evidence type="ECO:0000256" key="1">
    <source>
        <dbReference type="SAM" id="MobiDB-lite"/>
    </source>
</evidence>
<sequence>MEIYACFKIVNAAANIKFYLVVNPVWVQAKKQSHTAISIQQSSFPKHHHPKLRRHSSDDARKNAFPDNEEVFISIKFGDDGNRLRKKGASSRPSLEVCNPTSTYCFNKARRRSMSIAEHTRPTRTIWWRKRVDHLLELMLGKIQV</sequence>
<keyword evidence="3" id="KW-1185">Reference proteome</keyword>
<comment type="caution">
    <text evidence="2">The sequence shown here is derived from an EMBL/GenBank/DDBJ whole genome shotgun (WGS) entry which is preliminary data.</text>
</comment>
<name>A0A9Q0K9M2_9MAGN</name>
<evidence type="ECO:0000313" key="2">
    <source>
        <dbReference type="EMBL" id="KAJ4966453.1"/>
    </source>
</evidence>
<gene>
    <name evidence="2" type="ORF">NE237_018302</name>
</gene>
<evidence type="ECO:0000313" key="3">
    <source>
        <dbReference type="Proteomes" id="UP001141806"/>
    </source>
</evidence>
<organism evidence="2 3">
    <name type="scientific">Protea cynaroides</name>
    <dbReference type="NCBI Taxonomy" id="273540"/>
    <lineage>
        <taxon>Eukaryota</taxon>
        <taxon>Viridiplantae</taxon>
        <taxon>Streptophyta</taxon>
        <taxon>Embryophyta</taxon>
        <taxon>Tracheophyta</taxon>
        <taxon>Spermatophyta</taxon>
        <taxon>Magnoliopsida</taxon>
        <taxon>Proteales</taxon>
        <taxon>Proteaceae</taxon>
        <taxon>Protea</taxon>
    </lineage>
</organism>
<protein>
    <submittedName>
        <fullName evidence="2">Uncharacterized protein</fullName>
    </submittedName>
</protein>
<accession>A0A9Q0K9M2</accession>
<feature type="compositionally biased region" description="Basic residues" evidence="1">
    <location>
        <begin position="45"/>
        <end position="54"/>
    </location>
</feature>
<dbReference type="PANTHER" id="PTHR35995:SF1">
    <property type="entry name" value="OS04G0690500 PROTEIN"/>
    <property type="match status" value="1"/>
</dbReference>
<proteinExistence type="predicted"/>
<dbReference type="Proteomes" id="UP001141806">
    <property type="component" value="Unassembled WGS sequence"/>
</dbReference>
<reference evidence="2" key="1">
    <citation type="journal article" date="2023" name="Plant J.">
        <title>The genome of the king protea, Protea cynaroides.</title>
        <authorList>
            <person name="Chang J."/>
            <person name="Duong T.A."/>
            <person name="Schoeman C."/>
            <person name="Ma X."/>
            <person name="Roodt D."/>
            <person name="Barker N."/>
            <person name="Li Z."/>
            <person name="Van de Peer Y."/>
            <person name="Mizrachi E."/>
        </authorList>
    </citation>
    <scope>NUCLEOTIDE SEQUENCE</scope>
    <source>
        <tissue evidence="2">Young leaves</tissue>
    </source>
</reference>
<feature type="region of interest" description="Disordered" evidence="1">
    <location>
        <begin position="39"/>
        <end position="60"/>
    </location>
</feature>